<comment type="caution">
    <text evidence="4">The sequence shown here is derived from an EMBL/GenBank/DDBJ whole genome shotgun (WGS) entry which is preliminary data.</text>
</comment>
<keyword evidence="5" id="KW-1185">Reference proteome</keyword>
<evidence type="ECO:0000313" key="4">
    <source>
        <dbReference type="EMBL" id="GAA4985282.1"/>
    </source>
</evidence>
<sequence length="280" mass="29308">MSEPALPRSWGDRLADLVHDLSEPGRFERGVALAREGAVADVRTAAGSLVAVVRGSGGRVYQSALAARPLAADEAAGLAAAVTARPHLLLDLLAHSDAAAAHALGGAGGCELFPFDPDLLHFACSCPDGGDPCKHAVALALVAADLVHRTPALWLVMRDVPLDELADGLVPDEVPAPGAEPLEECLEDYFTPRAAVPRLAGWRRPRPAPDERDEHLLRAVLRPDLPRVRRASGAAVEQRVDDAVDALRLLYAGIVRGAAGGPGSGTLDPAGAGQRLRPRR</sequence>
<dbReference type="PROSITE" id="PS50966">
    <property type="entry name" value="ZF_SWIM"/>
    <property type="match status" value="1"/>
</dbReference>
<reference evidence="5" key="1">
    <citation type="journal article" date="2019" name="Int. J. Syst. Evol. Microbiol.">
        <title>The Global Catalogue of Microorganisms (GCM) 10K type strain sequencing project: providing services to taxonomists for standard genome sequencing and annotation.</title>
        <authorList>
            <consortium name="The Broad Institute Genomics Platform"/>
            <consortium name="The Broad Institute Genome Sequencing Center for Infectious Disease"/>
            <person name="Wu L."/>
            <person name="Ma J."/>
        </authorList>
    </citation>
    <scope>NUCLEOTIDE SEQUENCE [LARGE SCALE GENOMIC DNA]</scope>
    <source>
        <strain evidence="5">JCM 18126</strain>
    </source>
</reference>
<dbReference type="PANTHER" id="PTHR38133:SF1">
    <property type="entry name" value="SLR1429 PROTEIN"/>
    <property type="match status" value="1"/>
</dbReference>
<gene>
    <name evidence="4" type="ORF">GCM10023225_25170</name>
</gene>
<evidence type="ECO:0000256" key="2">
    <source>
        <dbReference type="SAM" id="MobiDB-lite"/>
    </source>
</evidence>
<dbReference type="RefSeq" id="WP_345712944.1">
    <property type="nucleotide sequence ID" value="NZ_BAABIL010000395.1"/>
</dbReference>
<accession>A0ABP9I1Q5</accession>
<organism evidence="4 5">
    <name type="scientific">Kineococcus glutinatus</name>
    <dbReference type="NCBI Taxonomy" id="1070872"/>
    <lineage>
        <taxon>Bacteria</taxon>
        <taxon>Bacillati</taxon>
        <taxon>Actinomycetota</taxon>
        <taxon>Actinomycetes</taxon>
        <taxon>Kineosporiales</taxon>
        <taxon>Kineosporiaceae</taxon>
        <taxon>Kineococcus</taxon>
    </lineage>
</organism>
<name>A0ABP9I1Q5_9ACTN</name>
<feature type="region of interest" description="Disordered" evidence="2">
    <location>
        <begin position="258"/>
        <end position="280"/>
    </location>
</feature>
<dbReference type="InterPro" id="IPR007527">
    <property type="entry name" value="Znf_SWIM"/>
</dbReference>
<dbReference type="PANTHER" id="PTHR38133">
    <property type="entry name" value="SLR1429 PROTEIN"/>
    <property type="match status" value="1"/>
</dbReference>
<protein>
    <recommendedName>
        <fullName evidence="3">SWIM-type domain-containing protein</fullName>
    </recommendedName>
</protein>
<feature type="domain" description="SWIM-type" evidence="3">
    <location>
        <begin position="115"/>
        <end position="144"/>
    </location>
</feature>
<dbReference type="Proteomes" id="UP001501195">
    <property type="component" value="Unassembled WGS sequence"/>
</dbReference>
<keyword evidence="1" id="KW-0862">Zinc</keyword>
<keyword evidence="1" id="KW-0863">Zinc-finger</keyword>
<proteinExistence type="predicted"/>
<evidence type="ECO:0000259" key="3">
    <source>
        <dbReference type="PROSITE" id="PS50966"/>
    </source>
</evidence>
<evidence type="ECO:0000313" key="5">
    <source>
        <dbReference type="Proteomes" id="UP001501195"/>
    </source>
</evidence>
<dbReference type="Pfam" id="PF04434">
    <property type="entry name" value="SWIM"/>
    <property type="match status" value="1"/>
</dbReference>
<keyword evidence="1" id="KW-0479">Metal-binding</keyword>
<dbReference type="EMBL" id="BAABIL010000395">
    <property type="protein sequence ID" value="GAA4985282.1"/>
    <property type="molecule type" value="Genomic_DNA"/>
</dbReference>
<evidence type="ECO:0000256" key="1">
    <source>
        <dbReference type="PROSITE-ProRule" id="PRU00325"/>
    </source>
</evidence>